<sequence length="158" mass="16483">MPRVGLLLCLVVALTTLTCVESRAMFSDALLGKAFQFFLKKDARGNCDKATMKHNANKWLSNCIAGAASASVGLRCANFNGSAAIMVAVGASAAAFNSQLSTYIEMECGKMEKKSSGPTLTRSRSSGSSKDHTAINVPGSPKGSSSAGARPSKMLRTK</sequence>
<dbReference type="Proteomes" id="UP000481153">
    <property type="component" value="Unassembled WGS sequence"/>
</dbReference>
<evidence type="ECO:0000313" key="3">
    <source>
        <dbReference type="EMBL" id="KAF0725244.1"/>
    </source>
</evidence>
<dbReference type="VEuPathDB" id="FungiDB:AeMF1_001637"/>
<evidence type="ECO:0000256" key="2">
    <source>
        <dbReference type="SAM" id="SignalP"/>
    </source>
</evidence>
<dbReference type="AlphaFoldDB" id="A0A6G0WFQ3"/>
<organism evidence="3 4">
    <name type="scientific">Aphanomyces euteiches</name>
    <dbReference type="NCBI Taxonomy" id="100861"/>
    <lineage>
        <taxon>Eukaryota</taxon>
        <taxon>Sar</taxon>
        <taxon>Stramenopiles</taxon>
        <taxon>Oomycota</taxon>
        <taxon>Saprolegniomycetes</taxon>
        <taxon>Saprolegniales</taxon>
        <taxon>Verrucalvaceae</taxon>
        <taxon>Aphanomyces</taxon>
    </lineage>
</organism>
<evidence type="ECO:0000256" key="1">
    <source>
        <dbReference type="SAM" id="MobiDB-lite"/>
    </source>
</evidence>
<gene>
    <name evidence="3" type="ORF">Ae201684_016261</name>
</gene>
<keyword evidence="2" id="KW-0732">Signal</keyword>
<feature type="compositionally biased region" description="Polar residues" evidence="1">
    <location>
        <begin position="116"/>
        <end position="128"/>
    </location>
</feature>
<accession>A0A6G0WFQ3</accession>
<keyword evidence="4" id="KW-1185">Reference proteome</keyword>
<feature type="chain" id="PRO_5026227805" evidence="2">
    <location>
        <begin position="23"/>
        <end position="158"/>
    </location>
</feature>
<feature type="region of interest" description="Disordered" evidence="1">
    <location>
        <begin position="112"/>
        <end position="158"/>
    </location>
</feature>
<evidence type="ECO:0000313" key="4">
    <source>
        <dbReference type="Proteomes" id="UP000481153"/>
    </source>
</evidence>
<reference evidence="3 4" key="1">
    <citation type="submission" date="2019-07" db="EMBL/GenBank/DDBJ databases">
        <title>Genomics analysis of Aphanomyces spp. identifies a new class of oomycete effector associated with host adaptation.</title>
        <authorList>
            <person name="Gaulin E."/>
        </authorList>
    </citation>
    <scope>NUCLEOTIDE SEQUENCE [LARGE SCALE GENOMIC DNA]</scope>
    <source>
        <strain evidence="3 4">ATCC 201684</strain>
    </source>
</reference>
<dbReference type="EMBL" id="VJMJ01000247">
    <property type="protein sequence ID" value="KAF0725244.1"/>
    <property type="molecule type" value="Genomic_DNA"/>
</dbReference>
<proteinExistence type="predicted"/>
<comment type="caution">
    <text evidence="3">The sequence shown here is derived from an EMBL/GenBank/DDBJ whole genome shotgun (WGS) entry which is preliminary data.</text>
</comment>
<protein>
    <submittedName>
        <fullName evidence="3">Uncharacterized protein</fullName>
    </submittedName>
</protein>
<feature type="signal peptide" evidence="2">
    <location>
        <begin position="1"/>
        <end position="22"/>
    </location>
</feature>
<name>A0A6G0WFQ3_9STRA</name>
<feature type="compositionally biased region" description="Low complexity" evidence="1">
    <location>
        <begin position="138"/>
        <end position="152"/>
    </location>
</feature>